<dbReference type="AlphaFoldDB" id="A0A839S274"/>
<keyword evidence="4 6" id="KW-0472">Membrane</keyword>
<evidence type="ECO:0000256" key="1">
    <source>
        <dbReference type="ARBA" id="ARBA00022475"/>
    </source>
</evidence>
<reference evidence="8 9" key="1">
    <citation type="submission" date="2020-08" db="EMBL/GenBank/DDBJ databases">
        <title>Genomic Encyclopedia of Type Strains, Phase III (KMG-III): the genomes of soil and plant-associated and newly described type strains.</title>
        <authorList>
            <person name="Whitman W."/>
        </authorList>
    </citation>
    <scope>NUCLEOTIDE SEQUENCE [LARGE SCALE GENOMIC DNA]</scope>
    <source>
        <strain evidence="8 9">CECT 8577</strain>
    </source>
</reference>
<feature type="transmembrane region" description="Helical" evidence="6">
    <location>
        <begin position="26"/>
        <end position="45"/>
    </location>
</feature>
<keyword evidence="9" id="KW-1185">Reference proteome</keyword>
<keyword evidence="1" id="KW-1003">Cell membrane</keyword>
<dbReference type="RefSeq" id="WP_183652518.1">
    <property type="nucleotide sequence ID" value="NZ_JACHWU010000002.1"/>
</dbReference>
<dbReference type="Proteomes" id="UP000550714">
    <property type="component" value="Unassembled WGS sequence"/>
</dbReference>
<organism evidence="8 9">
    <name type="scientific">Prauserella isguenensis</name>
    <dbReference type="NCBI Taxonomy" id="1470180"/>
    <lineage>
        <taxon>Bacteria</taxon>
        <taxon>Bacillati</taxon>
        <taxon>Actinomycetota</taxon>
        <taxon>Actinomycetes</taxon>
        <taxon>Pseudonocardiales</taxon>
        <taxon>Pseudonocardiaceae</taxon>
        <taxon>Prauserella</taxon>
    </lineage>
</organism>
<evidence type="ECO:0000256" key="5">
    <source>
        <dbReference type="SAM" id="MobiDB-lite"/>
    </source>
</evidence>
<dbReference type="Pfam" id="PF06305">
    <property type="entry name" value="LapA_dom"/>
    <property type="match status" value="1"/>
</dbReference>
<proteinExistence type="predicted"/>
<evidence type="ECO:0000313" key="9">
    <source>
        <dbReference type="Proteomes" id="UP000550714"/>
    </source>
</evidence>
<feature type="domain" description="Lipopolysaccharide assembly protein A" evidence="7">
    <location>
        <begin position="46"/>
        <end position="96"/>
    </location>
</feature>
<dbReference type="InterPro" id="IPR010445">
    <property type="entry name" value="LapA_dom"/>
</dbReference>
<dbReference type="EMBL" id="JACHWU010000002">
    <property type="protein sequence ID" value="MBB3051160.1"/>
    <property type="molecule type" value="Genomic_DNA"/>
</dbReference>
<evidence type="ECO:0000256" key="2">
    <source>
        <dbReference type="ARBA" id="ARBA00022692"/>
    </source>
</evidence>
<feature type="region of interest" description="Disordered" evidence="5">
    <location>
        <begin position="1"/>
        <end position="20"/>
    </location>
</feature>
<feature type="transmembrane region" description="Helical" evidence="6">
    <location>
        <begin position="65"/>
        <end position="85"/>
    </location>
</feature>
<keyword evidence="2 6" id="KW-0812">Transmembrane</keyword>
<accession>A0A839S274</accession>
<evidence type="ECO:0000256" key="3">
    <source>
        <dbReference type="ARBA" id="ARBA00022989"/>
    </source>
</evidence>
<evidence type="ECO:0000256" key="4">
    <source>
        <dbReference type="ARBA" id="ARBA00023136"/>
    </source>
</evidence>
<keyword evidence="3 6" id="KW-1133">Transmembrane helix</keyword>
<name>A0A839S274_9PSEU</name>
<gene>
    <name evidence="8" type="ORF">FHS23_002183</name>
</gene>
<evidence type="ECO:0000259" key="7">
    <source>
        <dbReference type="Pfam" id="PF06305"/>
    </source>
</evidence>
<protein>
    <submittedName>
        <fullName evidence="8">Putative integral membrane protein</fullName>
    </submittedName>
</protein>
<dbReference type="GO" id="GO:0005886">
    <property type="term" value="C:plasma membrane"/>
    <property type="evidence" value="ECO:0007669"/>
    <property type="project" value="InterPro"/>
</dbReference>
<evidence type="ECO:0000256" key="6">
    <source>
        <dbReference type="SAM" id="Phobius"/>
    </source>
</evidence>
<sequence length="103" mass="10868">MTHSRSSTDDDSGDATTVSRTRSGGLWVGLIVAAIVLVLLLVFILQNLQRVQINLLGFNGHMPLAVAILLGVAAGAVLIAVPGTVRIMQLRRNVRRGPGTPTT</sequence>
<evidence type="ECO:0000313" key="8">
    <source>
        <dbReference type="EMBL" id="MBB3051160.1"/>
    </source>
</evidence>
<comment type="caution">
    <text evidence="8">The sequence shown here is derived from an EMBL/GenBank/DDBJ whole genome shotgun (WGS) entry which is preliminary data.</text>
</comment>